<sequence length="133" mass="14726">MSWLQRLRIDTFLLVLIGVVIIASFFPCEGETKVWFERLTTAAIALLFFMHGAKLSRAAIVAGMGHWKLHLVVFLSTFALFPLLGLGMNVLVPGILTPTLYLGFLYPVRLACHGTIGDCLYLGCRWKRGGGDL</sequence>
<feature type="transmembrane region" description="Helical" evidence="1">
    <location>
        <begin position="7"/>
        <end position="26"/>
    </location>
</feature>
<dbReference type="Gene3D" id="1.20.1530.20">
    <property type="match status" value="1"/>
</dbReference>
<protein>
    <recommendedName>
        <fullName evidence="4">Bile acid:sodium symporter</fullName>
    </recommendedName>
</protein>
<feature type="transmembrane region" description="Helical" evidence="1">
    <location>
        <begin position="71"/>
        <end position="92"/>
    </location>
</feature>
<evidence type="ECO:0008006" key="4">
    <source>
        <dbReference type="Google" id="ProtNLM"/>
    </source>
</evidence>
<organism evidence="2 3">
    <name type="scientific">Yersinia entomophaga</name>
    <dbReference type="NCBI Taxonomy" id="935293"/>
    <lineage>
        <taxon>Bacteria</taxon>
        <taxon>Pseudomonadati</taxon>
        <taxon>Pseudomonadota</taxon>
        <taxon>Gammaproteobacteria</taxon>
        <taxon>Enterobacterales</taxon>
        <taxon>Yersiniaceae</taxon>
        <taxon>Yersinia</taxon>
    </lineage>
</organism>
<dbReference type="Pfam" id="PF13593">
    <property type="entry name" value="SBF_like"/>
    <property type="match status" value="1"/>
</dbReference>
<name>A0ABN4PPV0_YERET</name>
<reference evidence="3" key="1">
    <citation type="journal article" date="2016" name="Toxins">
        <title>The Draft Genome Sequence of the Yersinia entomophaga Entomopathogenic Type Strain MH96T.</title>
        <authorList>
            <person name="Hurst M.R."/>
            <person name="Beattie A."/>
            <person name="Altermann E."/>
            <person name="Moraga R.M."/>
            <person name="Harper L.A."/>
            <person name="Calder J."/>
            <person name="Laugraud A."/>
        </authorList>
    </citation>
    <scope>NUCLEOTIDE SEQUENCE [LARGE SCALE GENOMIC DNA]</scope>
    <source>
        <strain evidence="3">MH96</strain>
    </source>
</reference>
<dbReference type="InterPro" id="IPR038770">
    <property type="entry name" value="Na+/solute_symporter_sf"/>
</dbReference>
<gene>
    <name evidence="2" type="ORF">PL78_05165</name>
</gene>
<keyword evidence="1" id="KW-1133">Transmembrane helix</keyword>
<accession>A0ABN4PPV0</accession>
<evidence type="ECO:0000313" key="2">
    <source>
        <dbReference type="EMBL" id="ANI29230.1"/>
    </source>
</evidence>
<feature type="transmembrane region" description="Helical" evidence="1">
    <location>
        <begin position="32"/>
        <end position="50"/>
    </location>
</feature>
<dbReference type="Proteomes" id="UP000266744">
    <property type="component" value="Chromosome"/>
</dbReference>
<evidence type="ECO:0000313" key="3">
    <source>
        <dbReference type="Proteomes" id="UP000266744"/>
    </source>
</evidence>
<dbReference type="InterPro" id="IPR016833">
    <property type="entry name" value="Put_Na-Bile_cotransptr"/>
</dbReference>
<keyword evidence="1" id="KW-0812">Transmembrane</keyword>
<keyword evidence="1" id="KW-0472">Membrane</keyword>
<evidence type="ECO:0000256" key="1">
    <source>
        <dbReference type="SAM" id="Phobius"/>
    </source>
</evidence>
<proteinExistence type="predicted"/>
<keyword evidence="3" id="KW-1185">Reference proteome</keyword>
<dbReference type="EMBL" id="CP010029">
    <property type="protein sequence ID" value="ANI29230.1"/>
    <property type="molecule type" value="Genomic_DNA"/>
</dbReference>